<dbReference type="SUPFAM" id="SSF50978">
    <property type="entry name" value="WD40 repeat-like"/>
    <property type="match status" value="1"/>
</dbReference>
<feature type="region of interest" description="Disordered" evidence="2">
    <location>
        <begin position="1766"/>
        <end position="1867"/>
    </location>
</feature>
<dbReference type="InterPro" id="IPR015943">
    <property type="entry name" value="WD40/YVTN_repeat-like_dom_sf"/>
</dbReference>
<feature type="region of interest" description="Disordered" evidence="2">
    <location>
        <begin position="1328"/>
        <end position="1395"/>
    </location>
</feature>
<feature type="compositionally biased region" description="Basic and acidic residues" evidence="2">
    <location>
        <begin position="2685"/>
        <end position="2709"/>
    </location>
</feature>
<feature type="compositionally biased region" description="Polar residues" evidence="2">
    <location>
        <begin position="81"/>
        <end position="101"/>
    </location>
</feature>
<feature type="compositionally biased region" description="Low complexity" evidence="2">
    <location>
        <begin position="2212"/>
        <end position="2225"/>
    </location>
</feature>
<feature type="region of interest" description="Disordered" evidence="2">
    <location>
        <begin position="1931"/>
        <end position="1966"/>
    </location>
</feature>
<feature type="region of interest" description="Disordered" evidence="2">
    <location>
        <begin position="2360"/>
        <end position="2799"/>
    </location>
</feature>
<feature type="region of interest" description="Disordered" evidence="2">
    <location>
        <begin position="725"/>
        <end position="762"/>
    </location>
</feature>
<dbReference type="Proteomes" id="UP000221165">
    <property type="component" value="Unassembled WGS sequence"/>
</dbReference>
<feature type="compositionally biased region" description="Basic and acidic residues" evidence="2">
    <location>
        <begin position="4003"/>
        <end position="4028"/>
    </location>
</feature>
<feature type="compositionally biased region" description="Polar residues" evidence="2">
    <location>
        <begin position="4035"/>
        <end position="4044"/>
    </location>
</feature>
<feature type="compositionally biased region" description="Basic and acidic residues" evidence="2">
    <location>
        <begin position="4203"/>
        <end position="4225"/>
    </location>
</feature>
<dbReference type="SMART" id="SM00320">
    <property type="entry name" value="WD40"/>
    <property type="match status" value="5"/>
</dbReference>
<feature type="region of interest" description="Disordered" evidence="2">
    <location>
        <begin position="1279"/>
        <end position="1311"/>
    </location>
</feature>
<dbReference type="PANTHER" id="PTHR13831:SF0">
    <property type="entry name" value="PROTEIN HIRA"/>
    <property type="match status" value="1"/>
</dbReference>
<feature type="compositionally biased region" description="Low complexity" evidence="2">
    <location>
        <begin position="986"/>
        <end position="995"/>
    </location>
</feature>
<evidence type="ECO:0000313" key="4">
    <source>
        <dbReference type="Proteomes" id="UP000221165"/>
    </source>
</evidence>
<feature type="region of interest" description="Disordered" evidence="2">
    <location>
        <begin position="3530"/>
        <end position="3550"/>
    </location>
</feature>
<feature type="compositionally biased region" description="Polar residues" evidence="2">
    <location>
        <begin position="3530"/>
        <end position="3545"/>
    </location>
</feature>
<gene>
    <name evidence="3" type="ORF">CSUI_006843</name>
</gene>
<dbReference type="PANTHER" id="PTHR13831">
    <property type="entry name" value="MEMBER OF THE HIR1 FAMILY OF WD-REPEAT PROTEINS"/>
    <property type="match status" value="1"/>
</dbReference>
<feature type="region of interest" description="Disordered" evidence="2">
    <location>
        <begin position="1238"/>
        <end position="1263"/>
    </location>
</feature>
<dbReference type="OrthoDB" id="332544at2759"/>
<evidence type="ECO:0000313" key="3">
    <source>
        <dbReference type="EMBL" id="PHJ19326.1"/>
    </source>
</evidence>
<organism evidence="3 4">
    <name type="scientific">Cystoisospora suis</name>
    <dbReference type="NCBI Taxonomy" id="483139"/>
    <lineage>
        <taxon>Eukaryota</taxon>
        <taxon>Sar</taxon>
        <taxon>Alveolata</taxon>
        <taxon>Apicomplexa</taxon>
        <taxon>Conoidasida</taxon>
        <taxon>Coccidia</taxon>
        <taxon>Eucoccidiorida</taxon>
        <taxon>Eimeriorina</taxon>
        <taxon>Sarcocystidae</taxon>
        <taxon>Cystoisospora</taxon>
    </lineage>
</organism>
<feature type="compositionally biased region" description="Basic and acidic residues" evidence="2">
    <location>
        <begin position="2766"/>
        <end position="2775"/>
    </location>
</feature>
<accession>A0A2C6KT23</accession>
<feature type="region of interest" description="Disordered" evidence="2">
    <location>
        <begin position="2198"/>
        <end position="2243"/>
    </location>
</feature>
<evidence type="ECO:0000256" key="1">
    <source>
        <dbReference type="PROSITE-ProRule" id="PRU00221"/>
    </source>
</evidence>
<feature type="region of interest" description="Disordered" evidence="2">
    <location>
        <begin position="4525"/>
        <end position="4587"/>
    </location>
</feature>
<feature type="compositionally biased region" description="Low complexity" evidence="2">
    <location>
        <begin position="2627"/>
        <end position="2640"/>
    </location>
</feature>
<feature type="region of interest" description="Disordered" evidence="2">
    <location>
        <begin position="3164"/>
        <end position="3198"/>
    </location>
</feature>
<feature type="region of interest" description="Disordered" evidence="2">
    <location>
        <begin position="60"/>
        <end position="128"/>
    </location>
</feature>
<comment type="caution">
    <text evidence="3">The sequence shown here is derived from an EMBL/GenBank/DDBJ whole genome shotgun (WGS) entry which is preliminary data.</text>
</comment>
<reference evidence="3 4" key="1">
    <citation type="journal article" date="2017" name="Int. J. Parasitol.">
        <title>The genome of the protozoan parasite Cystoisospora suis and a reverse vaccinology approach to identify vaccine candidates.</title>
        <authorList>
            <person name="Palmieri N."/>
            <person name="Shrestha A."/>
            <person name="Ruttkowski B."/>
            <person name="Beck T."/>
            <person name="Vogl C."/>
            <person name="Tomley F."/>
            <person name="Blake D.P."/>
            <person name="Joachim A."/>
        </authorList>
    </citation>
    <scope>NUCLEOTIDE SEQUENCE [LARGE SCALE GENOMIC DNA]</scope>
    <source>
        <strain evidence="3 4">Wien I</strain>
    </source>
</reference>
<feature type="compositionally biased region" description="Polar residues" evidence="2">
    <location>
        <begin position="900"/>
        <end position="928"/>
    </location>
</feature>
<feature type="region of interest" description="Disordered" evidence="2">
    <location>
        <begin position="2990"/>
        <end position="3019"/>
    </location>
</feature>
<sequence length="4722" mass="506015">MFVERLLNVHHGGLPITSLDFQPHAAVWELERLATAAANCVKIWALHSHTPAENCQAFLKEETTNPVTNKRRKQQTDQDGEPTSPSHLSSSPAGGSDQTETLPPARAASAVTPLVSSRKRTDPPPLGRPPLTIATCVWAVAEHRTEIVALRWAPSGDFLASCDTEGVLFVYALGAPPPGWKPKSHVARNRVTARPGSTCKDAKGSSDTACAPRRDQEPMCYCPALWGTSSMLTTFPRASRASQQQKHAGISMGGRADLRGAGGCSTGAGPYTERWKQICSCVCSSTVGHVFDMCWCYDSRTVALGGGLGKICIVDIALEEMVVVLSLPGGDSAMIKAVSWDPQASLLAAQTGDKKVYVWRTERLASGKKGSHFSWSCSLVSQQSELLGNGPADTLGPRRLSWHPQGTFLAVPYAERNGRFFGCFLRVDEKADENTNPNPSADLKRSNSASIPSKDPPTTSENREGKAQGHPTNDLFSSTRPLRLRGHHRPVSLVRFSPEVLFADQDGGGAASAGDGSPLLPTDGPHRGSLCTLYAQASLDGALSIWQVAEQVDSEDKGQQGRRSQVGGITGTDGSRLRRSFPARCLGVIVNFLDENATLRDIAWGRHGQWLAAACTGGCVTLVGIPHEAIGARFGTNWLAFHLASNCENVLEGVAVRRSSSEVPSTSESAEFYFHRGLSDPPSPGSEEALASAAFTADALSPSCGCTCTCCCCKIHRHFTFDPTSASASPATVASTTTTSTSPAVSKDGGTSNTKEPGRMPSACASPVSLTITSTVSSCQLSSTCSRISTETASLSMTSTSVRSQQTETVTAAGKRRIKPVSLTAGGNPSASVSVVKGSEDLAAAGKDSQAELNTSSLGGVPANESVSVPRPVSDKPAAAPLSRETYSRAVLSGNAAEPTASNTTESPTQPFSASSPSPETAVASQLTVPPRAASTLPASPHVGTVVASPPPKTAVASQTVSTLGDSTGAGRPDAMQGEQGPPTTSSQSSSAASSRCTQDSPKDRAREPTSPQSCFLYLLQQQGQEVREALAAAQRLAQAPLSPSGGQPQAPFQRKLSLADILTPGLCLTELQQSLSGRKDARTACVTSSSTSPTNRVPLSGLPPFQREQKERLARKEAGEGGQPFLQLMNCQNEAPKERTAQSSAQLSGSSVHLDPVLRGFVSPVQSVRPDTCVGRLSPVSQPLPGRCDTSVKDQTRARGDANQLTAFGEGVGCEVKGVWGRQEIGLDAASISPGKEEKCVLENSPGKGQGGGSVSRDLILGGSQSIPNAEVRKLLEIKSTEGRGRGTVSPAEPAKVHKPSGSETGTSITEKTLQAKVALEIRNAQEAPTGVGGATKQPQVNSTATPLGEAREGAEADRRNSENVNRQLVAPSSDSVPRVHTAGESSSSIQSRGFPVGSLAGADLYSAALLRLQQERSLLFQMLQAEKAGASVVPPPDPPTGSICTTSTAGPDSTGAVTGPSVRQPVAAAPVAETQAIRVSTGDYMGVGRVQGQSDRRLHKPDMTFGSTGDAGGSPAVSQGLAVASPGCPIPRRTQGDSSVSGGRGGGSQVRSRNSWGSGGSAAGPAVGLQHSPQMALWLQKQQLAQMEAARQGLPSQPVPSPSERGMQHLSVWKQQLAQMQAAGKGMTLQAAGSRQAPQVQTLPSSPSSNIQQGGPVVTDSFPRQARPFLVETLRTPQTLPVSRERVASAAPGHTVAVPSKGSPASQRMLAAVTESRSPSYDPRIAVNEQVGSQASLSSQFLSQQSSLSPSSQQFAAPSVSSLRRSSDSAAEQASRGAGSSWRLSSSSPFLPSVSSPLWTSSTSSVSSLSRYEVPGSPPAATRPECSVTGASSNASAPGLQLPPSINPANYGVPRPPGSPKARSYGQTTVAAYPTSSGWLPPVHQSKTAIPPGSVSSGVLADSPDHVRSADSVAQGAINPLLAHDKLVPSSRIPTEGGSLGDRVSGQLASPQATECASDGSHGSLRVSLTAGAVSAEEGDCSNPALEQPHKQVVSSAADPQCRYGGSGRRASFSVDELVVISSSEEEEPEDEEENRCSPPSIRTEPICGRSPLFLLEDQALEGEGKPVNSTAWSCAVVAHTASESVEERKAPPATKKSFESVSSVLENSNAVSRSCSSSVNDGKGENIPCFLCQQQQHRERFTTSSVLPQKTRFGFLSAEADRNEAAAAAGSRSEVDRGELRWHLLGYEVTWKPSRRRSTADVGGEQMISTASGEGNASGSSSRMRNVSDSPSTDNGEQRTTAFVIDHMREIQEMDEERTWCTQSKIKAVLESTVAQKIASDCVPRLHTPRCVPRNRLVPRWSGEQEIARNDAVATRDGSCENSDLLVSENTYDSISQKGRQGDTDHLCASMYLSASSVSGGGGGGSNSSGPGSNRSSKTGSSGGVTPSGSLNGSGASARGTGVRGLRGGAAGGGGDSEDDEDDDDMADGLLRERALRKKYSSLNGVSQVKINSNPGNKQSGARNDSNLGDRSNLSIQSDDAAAGATTGQPRERSFSKKKNSVTVGGVTNVKTNLTGNEPSSLQKTQADNSRGGDDVEKLKPNLNGDHSASEARPTEKPQSAGSDWKSWNPFRRRLNVLRQLEEEEDEEDGIEGDELGVADPDNQKRIDINHREEAGGADERVSADLSSPPVASSSTSGTTKVAQSKEEPSHQASGGVVEAAVNHENLSRDLSRGRGGGGQRVAEECRFAPAHEGDRSGKSRGRENCADCPVSPPSITSSSSTTHDQDTISCSIPGERSRGVRRGYREGREEDMLSPASSSDTSHSDRSVENRQKRRKQKKLKRFRSRDNDRSPAGFRVRHVTAEMDGDKGLDWWRRKEEQGDGYLSTTAKKCSCYTSRATMWASSEEESRPGESRTATEFEGWSKRDHVRRRDATLQGMRIRRQRRARMNCQEEHGRKKACTASYRDRWQRKTREGTNRNEANTGERWSLANSILVPPPLLRDRVEVTGRLQGTLNRVSVVAVNRPQQKLQSRQGIACMTDLYATESYEQNEEETEKEKYGSEMESGEEIQHSSSGPELVCYLSSTLASDSSVLDPPDRRDTFVASLDGTTTQTEEVLWRFRVPAEYVVTHMTLSADTPSSTASKGGENCGDSFMDKGLFPSRSSALSSHLLVFIQPLSVMLFNHRQQHRHHPIGYSSRSFATLSHKDDRKATDVFSLPSPRHVVSSRHSPRHRWSRSHSQLPPDAPTNPPSYPWASGGWRNRKTCAYNGERRAHSPLVTGESLLSPPESELRSASDTILVKRRRSGVSPGLLYVFDLQTGIAVCPVTEIPLLPGSSVALCQWARVDFGSLLNGPKLAREELTDLSTESLKKNPCGISKKTTSLIELSRCIVILTTCAQLYVFTAPAVFYSRHGLTSEENPERKEMPTTLRRNTSGTPERGLLSHSKPGMDVAHRQGGRSASVSGQGHFSKGEFLSTIPAFCQPLVLLRKADLASTCLQSGACVRTDLNRDGDADLPPFCRSPENKGDCRKLPNAEIGLCGSHLRPDSIVWVEIQPRCLWLDSLLGLSQGALLGSIVTQASQMEKTVSENSSEIHRSSQGNKGTKEMVTARPSFAATSRNEKELSANSELQEFGEKMGFVFRQAWLQVIVGCTSGKIWASSPPRMGFPSFERKLRVALQSDHCCSAPFEFSYFARRNGLESGIFKGGSEGVCTEKPGINERKVSSGVLSSFLDPCQYSGESFVRIDELPFQDSDFFSLLDWSQLGRRVLRASAHAHGFPSTCTPETFCVNGYVGGAPPRQNEEKTASTRAWDCPADNEVRCEDAEIHRLSPDSRNFESFRDKSLSRSRLERLELQHQQNGVSTVSSCLRSVNDSGGVVKPHDVKKRQSVTCTPSAAVKPFERRPLRVLQKRMVLADACGSVGRSLMRSVCIDLSDPAQVRFLRKVRSGSRLSSVLNTAAAVALAGSGAACNYGNVLWGHSPVLVNGGDATTATGQAEDFSYHGSLCRQQLEHKSADSRSSVRSAGCLGGDSSWSMAGGTNFEPTRIATEQETRSSLPLRGGRDAISRDCSSKEQREDEGLRERGNAYENLSCEPSRQQSSAPPGECRGGFNHHAVEAGIQLREVDQKLQRSQQILLNFLIHGRVLGPEFARLLNTTPTALKSRRLEVCEELSRRLQEIAKREEENEEARSDGNSRQEIHVLQKKASDRFERGSESTRETNAIHTPPQHPVVESHHRNASEEGGGPDCEMGVTTGGSELEGEQRESENRGEMSAVEERERDEETSTVSGEARTTGAKSEGIATMTQGVRPGEDDEEAVEVVTIDSEEDDIQEEESSKAEGDTDEEETDQEETPEQESTLETDDEQSRQTSGGQRLTLQHLEHQVCSSLAISSVPDLLFWLPALLRRQAELLLLPQLRATALSLLFSYWHSLTELCTACEKNEELIQQDLRGVWRSIRSGSGSEGRMNGLTRSLRPYVDYPPANSSSNLTCRGREEFLRCGGDIMSADGLERLLGRLGALENRRYGESKATTSERLSFLRPGGKLEMQLMDWGTLGALHLDPERLGSLVLQVLQTLREQGDRRTVLPQNASIANGEGGGSKAGSQQTQRSCEGNSEGVPEIQTVSAQPRPNVHRADRGSTAKDTGVGQDNLRLEHEDAQWIRGRHQDKEGKADERDLSCEGGGVESLTATAFEEVEAAVRAILGAIRVTREAVRSKMVSLADLLNDRRAALLALTEMRECRKREERRERSRSLGWICEASSDEEELLERNAVVSELLDSVF</sequence>
<feature type="compositionally biased region" description="Gly residues" evidence="2">
    <location>
        <begin position="2405"/>
        <end position="2418"/>
    </location>
</feature>
<dbReference type="GO" id="GO:0006351">
    <property type="term" value="P:DNA-templated transcription"/>
    <property type="evidence" value="ECO:0007669"/>
    <property type="project" value="InterPro"/>
</dbReference>
<dbReference type="GeneID" id="94430205"/>
<dbReference type="InterPro" id="IPR036322">
    <property type="entry name" value="WD40_repeat_dom_sf"/>
</dbReference>
<feature type="compositionally biased region" description="Acidic residues" evidence="2">
    <location>
        <begin position="2026"/>
        <end position="2036"/>
    </location>
</feature>
<feature type="compositionally biased region" description="Basic and acidic residues" evidence="2">
    <location>
        <begin position="1351"/>
        <end position="1363"/>
    </location>
</feature>
<dbReference type="InterPro" id="IPR031120">
    <property type="entry name" value="HIR1-like"/>
</dbReference>
<dbReference type="RefSeq" id="XP_067921028.1">
    <property type="nucleotide sequence ID" value="XM_068066994.1"/>
</dbReference>
<dbReference type="Gene3D" id="2.130.10.10">
    <property type="entry name" value="YVTN repeat-like/Quinoprotein amine dehydrogenase"/>
    <property type="match status" value="1"/>
</dbReference>
<feature type="region of interest" description="Disordered" evidence="2">
    <location>
        <begin position="846"/>
        <end position="1010"/>
    </location>
</feature>
<dbReference type="InterPro" id="IPR001680">
    <property type="entry name" value="WD40_rpt"/>
</dbReference>
<feature type="region of interest" description="Disordered" evidence="2">
    <location>
        <begin position="1635"/>
        <end position="1663"/>
    </location>
</feature>
<feature type="compositionally biased region" description="Low complexity" evidence="2">
    <location>
        <begin position="1782"/>
        <end position="1812"/>
    </location>
</feature>
<feature type="region of interest" description="Disordered" evidence="2">
    <location>
        <begin position="553"/>
        <end position="573"/>
    </location>
</feature>
<feature type="compositionally biased region" description="Low complexity" evidence="2">
    <location>
        <begin position="725"/>
        <end position="746"/>
    </location>
</feature>
<feature type="compositionally biased region" description="Basic and acidic residues" evidence="2">
    <location>
        <begin position="2739"/>
        <end position="2755"/>
    </location>
</feature>
<feature type="compositionally biased region" description="Basic and acidic residues" evidence="2">
    <location>
        <begin position="2534"/>
        <end position="2543"/>
    </location>
</feature>
<name>A0A2C6KT23_9APIC</name>
<feature type="region of interest" description="Disordered" evidence="2">
    <location>
        <begin position="3358"/>
        <end position="3406"/>
    </location>
</feature>
<dbReference type="GO" id="GO:0000785">
    <property type="term" value="C:chromatin"/>
    <property type="evidence" value="ECO:0007669"/>
    <property type="project" value="TreeGrafter"/>
</dbReference>
<keyword evidence="1" id="KW-0853">WD repeat</keyword>
<proteinExistence type="predicted"/>
<dbReference type="GO" id="GO:0005634">
    <property type="term" value="C:nucleus"/>
    <property type="evidence" value="ECO:0007669"/>
    <property type="project" value="InterPro"/>
</dbReference>
<feature type="compositionally biased region" description="Polar residues" evidence="2">
    <location>
        <begin position="1338"/>
        <end position="1347"/>
    </location>
</feature>
<feature type="region of interest" description="Disordered" evidence="2">
    <location>
        <begin position="1981"/>
        <end position="2010"/>
    </location>
</feature>
<feature type="compositionally biased region" description="Polar residues" evidence="2">
    <location>
        <begin position="2444"/>
        <end position="2481"/>
    </location>
</feature>
<dbReference type="EMBL" id="MIGC01003513">
    <property type="protein sequence ID" value="PHJ19326.1"/>
    <property type="molecule type" value="Genomic_DNA"/>
</dbReference>
<feature type="region of interest" description="Disordered" evidence="2">
    <location>
        <begin position="4123"/>
        <end position="4314"/>
    </location>
</feature>
<feature type="compositionally biased region" description="Basic and acidic residues" evidence="2">
    <location>
        <begin position="4123"/>
        <end position="4160"/>
    </location>
</feature>
<keyword evidence="4" id="KW-1185">Reference proteome</keyword>
<feature type="compositionally biased region" description="Low complexity" evidence="2">
    <location>
        <begin position="2371"/>
        <end position="2393"/>
    </location>
</feature>
<feature type="compositionally biased region" description="Polar residues" evidence="2">
    <location>
        <begin position="1364"/>
        <end position="1377"/>
    </location>
</feature>
<feature type="compositionally biased region" description="Polar residues" evidence="2">
    <location>
        <begin position="956"/>
        <end position="966"/>
    </location>
</feature>
<feature type="repeat" description="WD" evidence="1">
    <location>
        <begin position="328"/>
        <end position="359"/>
    </location>
</feature>
<feature type="compositionally biased region" description="Acidic residues" evidence="2">
    <location>
        <begin position="4283"/>
        <end position="4305"/>
    </location>
</feature>
<feature type="compositionally biased region" description="Acidic residues" evidence="2">
    <location>
        <begin position="2419"/>
        <end position="2430"/>
    </location>
</feature>
<feature type="region of interest" description="Disordered" evidence="2">
    <location>
        <begin position="3980"/>
        <end position="4052"/>
    </location>
</feature>
<dbReference type="PROSITE" id="PS50082">
    <property type="entry name" value="WD_REPEATS_2"/>
    <property type="match status" value="1"/>
</dbReference>
<protein>
    <submittedName>
        <fullName evidence="3">Wd g-beta repeat-containing protein</fullName>
    </submittedName>
</protein>
<dbReference type="VEuPathDB" id="ToxoDB:CSUI_006843"/>
<feature type="compositionally biased region" description="Pro residues" evidence="2">
    <location>
        <begin position="3187"/>
        <end position="3196"/>
    </location>
</feature>
<evidence type="ECO:0000256" key="2">
    <source>
        <dbReference type="SAM" id="MobiDB-lite"/>
    </source>
</evidence>
<feature type="region of interest" description="Disordered" evidence="2">
    <location>
        <begin position="432"/>
        <end position="483"/>
    </location>
</feature>
<feature type="compositionally biased region" description="Basic residues" evidence="2">
    <location>
        <begin position="2776"/>
        <end position="2788"/>
    </location>
</feature>
<feature type="compositionally biased region" description="Low complexity" evidence="2">
    <location>
        <begin position="2717"/>
        <end position="2726"/>
    </location>
</feature>
<feature type="region of interest" description="Disordered" evidence="2">
    <location>
        <begin position="1494"/>
        <end position="1570"/>
    </location>
</feature>
<dbReference type="GO" id="GO:0031491">
    <property type="term" value="F:nucleosome binding"/>
    <property type="evidence" value="ECO:0007669"/>
    <property type="project" value="TreeGrafter"/>
</dbReference>
<feature type="compositionally biased region" description="Basic and acidic residues" evidence="2">
    <location>
        <begin position="2605"/>
        <end position="2626"/>
    </location>
</feature>
<feature type="compositionally biased region" description="Polar residues" evidence="2">
    <location>
        <begin position="446"/>
        <end position="460"/>
    </location>
</feature>
<dbReference type="GO" id="GO:0000417">
    <property type="term" value="C:HIR complex"/>
    <property type="evidence" value="ECO:0007669"/>
    <property type="project" value="TreeGrafter"/>
</dbReference>
<feature type="compositionally biased region" description="Polar residues" evidence="2">
    <location>
        <begin position="2521"/>
        <end position="2532"/>
    </location>
</feature>
<feature type="region of interest" description="Disordered" evidence="2">
    <location>
        <begin position="2022"/>
        <end position="2046"/>
    </location>
</feature>
<feature type="compositionally biased region" description="Polar residues" evidence="2">
    <location>
        <begin position="4543"/>
        <end position="4554"/>
    </location>
</feature>
<feature type="compositionally biased region" description="Polar residues" evidence="2">
    <location>
        <begin position="470"/>
        <end position="480"/>
    </location>
</feature>
<feature type="compositionally biased region" description="Polar residues" evidence="2">
    <location>
        <begin position="1635"/>
        <end position="1655"/>
    </location>
</feature>
<feature type="compositionally biased region" description="Polar residues" evidence="2">
    <location>
        <begin position="2226"/>
        <end position="2243"/>
    </location>
</feature>
<feature type="compositionally biased region" description="Acidic residues" evidence="2">
    <location>
        <begin position="4254"/>
        <end position="4275"/>
    </location>
</feature>
<feature type="compositionally biased region" description="Low complexity" evidence="2">
    <location>
        <begin position="2504"/>
        <end position="2520"/>
    </location>
</feature>
<dbReference type="GO" id="GO:0006338">
    <property type="term" value="P:chromatin remodeling"/>
    <property type="evidence" value="ECO:0007669"/>
    <property type="project" value="TreeGrafter"/>
</dbReference>
<feature type="compositionally biased region" description="Acidic residues" evidence="2">
    <location>
        <begin position="2585"/>
        <end position="2600"/>
    </location>
</feature>
<feature type="region of interest" description="Disordered" evidence="2">
    <location>
        <begin position="1690"/>
        <end position="1724"/>
    </location>
</feature>
<feature type="compositionally biased region" description="Basic residues" evidence="2">
    <location>
        <begin position="3168"/>
        <end position="3180"/>
    </location>
</feature>